<comment type="caution">
    <text evidence="2">The sequence shown here is derived from an EMBL/GenBank/DDBJ whole genome shotgun (WGS) entry which is preliminary data.</text>
</comment>
<proteinExistence type="predicted"/>
<keyword evidence="1" id="KW-1133">Transmembrane helix</keyword>
<reference evidence="2 3" key="1">
    <citation type="submission" date="2021-05" db="EMBL/GenBank/DDBJ databases">
        <title>Genome Assembly of Synthetic Allotetraploid Brassica napus Reveals Homoeologous Exchanges between Subgenomes.</title>
        <authorList>
            <person name="Davis J.T."/>
        </authorList>
    </citation>
    <scope>NUCLEOTIDE SEQUENCE [LARGE SCALE GENOMIC DNA]</scope>
    <source>
        <strain evidence="3">cv. Da-Ae</strain>
        <tissue evidence="2">Seedling</tissue>
    </source>
</reference>
<keyword evidence="3" id="KW-1185">Reference proteome</keyword>
<sequence>MLAVLSHSASFQTLPFGLINADSDCFILVVVTYSGMHLMIFNSSPAVEQVSLVNFVISCYAVLSCIMVFIKPSKIPPKLKIGLLMMGIKHLFLKGKNGPVEICNTS</sequence>
<feature type="transmembrane region" description="Helical" evidence="1">
    <location>
        <begin position="21"/>
        <end position="40"/>
    </location>
</feature>
<feature type="transmembrane region" description="Helical" evidence="1">
    <location>
        <begin position="52"/>
        <end position="70"/>
    </location>
</feature>
<name>A0ABQ8EBL7_BRANA</name>
<organism evidence="2 3">
    <name type="scientific">Brassica napus</name>
    <name type="common">Rape</name>
    <dbReference type="NCBI Taxonomy" id="3708"/>
    <lineage>
        <taxon>Eukaryota</taxon>
        <taxon>Viridiplantae</taxon>
        <taxon>Streptophyta</taxon>
        <taxon>Embryophyta</taxon>
        <taxon>Tracheophyta</taxon>
        <taxon>Spermatophyta</taxon>
        <taxon>Magnoliopsida</taxon>
        <taxon>eudicotyledons</taxon>
        <taxon>Gunneridae</taxon>
        <taxon>Pentapetalae</taxon>
        <taxon>rosids</taxon>
        <taxon>malvids</taxon>
        <taxon>Brassicales</taxon>
        <taxon>Brassicaceae</taxon>
        <taxon>Brassiceae</taxon>
        <taxon>Brassica</taxon>
    </lineage>
</organism>
<keyword evidence="1" id="KW-0812">Transmembrane</keyword>
<dbReference type="Proteomes" id="UP000824890">
    <property type="component" value="Unassembled WGS sequence"/>
</dbReference>
<accession>A0ABQ8EBL7</accession>
<protein>
    <submittedName>
        <fullName evidence="2">Uncharacterized protein</fullName>
    </submittedName>
</protein>
<evidence type="ECO:0000256" key="1">
    <source>
        <dbReference type="SAM" id="Phobius"/>
    </source>
</evidence>
<evidence type="ECO:0000313" key="3">
    <source>
        <dbReference type="Proteomes" id="UP000824890"/>
    </source>
</evidence>
<gene>
    <name evidence="2" type="ORF">HID58_006518</name>
</gene>
<evidence type="ECO:0000313" key="2">
    <source>
        <dbReference type="EMBL" id="KAH0939057.1"/>
    </source>
</evidence>
<dbReference type="EMBL" id="JAGKQM010000002">
    <property type="protein sequence ID" value="KAH0939057.1"/>
    <property type="molecule type" value="Genomic_DNA"/>
</dbReference>
<keyword evidence="1" id="KW-0472">Membrane</keyword>